<name>A0A813QIW6_9BILA</name>
<feature type="domain" description="Cyclin N-terminal" evidence="1">
    <location>
        <begin position="113"/>
        <end position="216"/>
    </location>
</feature>
<comment type="caution">
    <text evidence="2">The sequence shown here is derived from an EMBL/GenBank/DDBJ whole genome shotgun (WGS) entry which is preliminary data.</text>
</comment>
<protein>
    <recommendedName>
        <fullName evidence="1">Cyclin N-terminal domain-containing protein</fullName>
    </recommendedName>
</protein>
<dbReference type="EMBL" id="CAJNOH010000054">
    <property type="protein sequence ID" value="CAF0816270.1"/>
    <property type="molecule type" value="Genomic_DNA"/>
</dbReference>
<dbReference type="InterPro" id="IPR006671">
    <property type="entry name" value="Cyclin_N"/>
</dbReference>
<evidence type="ECO:0000313" key="3">
    <source>
        <dbReference type="EMBL" id="CAF0816270.1"/>
    </source>
</evidence>
<dbReference type="EMBL" id="CAJNOL010000032">
    <property type="protein sequence ID" value="CAF0768616.1"/>
    <property type="molecule type" value="Genomic_DNA"/>
</dbReference>
<gene>
    <name evidence="2" type="ORF">JXQ802_LOCUS2595</name>
    <name evidence="3" type="ORF">PYM288_LOCUS5352</name>
</gene>
<dbReference type="Proteomes" id="UP000663854">
    <property type="component" value="Unassembled WGS sequence"/>
</dbReference>
<reference evidence="2" key="1">
    <citation type="submission" date="2021-02" db="EMBL/GenBank/DDBJ databases">
        <authorList>
            <person name="Nowell W R."/>
        </authorList>
    </citation>
    <scope>NUCLEOTIDE SEQUENCE</scope>
</reference>
<dbReference type="CDD" id="cd00043">
    <property type="entry name" value="CYCLIN_SF"/>
    <property type="match status" value="1"/>
</dbReference>
<evidence type="ECO:0000313" key="4">
    <source>
        <dbReference type="Proteomes" id="UP000663870"/>
    </source>
</evidence>
<organism evidence="2 4">
    <name type="scientific">Rotaria sordida</name>
    <dbReference type="NCBI Taxonomy" id="392033"/>
    <lineage>
        <taxon>Eukaryota</taxon>
        <taxon>Metazoa</taxon>
        <taxon>Spiralia</taxon>
        <taxon>Gnathifera</taxon>
        <taxon>Rotifera</taxon>
        <taxon>Eurotatoria</taxon>
        <taxon>Bdelloidea</taxon>
        <taxon>Philodinida</taxon>
        <taxon>Philodinidae</taxon>
        <taxon>Rotaria</taxon>
    </lineage>
</organism>
<dbReference type="Gene3D" id="1.10.472.10">
    <property type="entry name" value="Cyclin-like"/>
    <property type="match status" value="2"/>
</dbReference>
<sequence>MQRMATSLEQRMPNWVIEHKLTKEQIIANISSWLTKHCIKIAVFSLSNNLLYSWRDAYYSTNIPHIEHVIQVFTRLHREIYLLDHLIDILISEFHSLYTYNYAVLWLNTDLTRREVRVSWRCSIVNWLIGIQRKNNMKVEVTQHAVRLIDGIDTLQGHNERTYQLRSMAFFILAAKFHNRSRIRMEEFSRYSANAFEPREISDCVRTVYHELNFEVQLPLAFDFLELYLELNSNETFQLNISKIRALANLFIHVACIQSWSSCFNASLLASSVLILCLKFLHDKNSISQLCSIICLFDYSLELILGLAGYIALIISDMPDIPTDRSNYYFYAHKMYNDEFRHKIDDNFKFDRVKKFCRIFVQISDINRQISYGMHNLVLNQLHIFEKTYPHNYNPLLCINNNENRSSNINEKYRSIQFIIRVVLAAKRFSKRILERQRIIQQLKTTSLI</sequence>
<proteinExistence type="predicted"/>
<evidence type="ECO:0000259" key="1">
    <source>
        <dbReference type="Pfam" id="PF00134"/>
    </source>
</evidence>
<dbReference type="InterPro" id="IPR036915">
    <property type="entry name" value="Cyclin-like_sf"/>
</dbReference>
<accession>A0A813QIW6</accession>
<keyword evidence="4" id="KW-1185">Reference proteome</keyword>
<evidence type="ECO:0000313" key="2">
    <source>
        <dbReference type="EMBL" id="CAF0768616.1"/>
    </source>
</evidence>
<dbReference type="AlphaFoldDB" id="A0A813QIW6"/>
<dbReference type="Proteomes" id="UP000663870">
    <property type="component" value="Unassembled WGS sequence"/>
</dbReference>
<dbReference type="SUPFAM" id="SSF47954">
    <property type="entry name" value="Cyclin-like"/>
    <property type="match status" value="1"/>
</dbReference>
<dbReference type="Pfam" id="PF00134">
    <property type="entry name" value="Cyclin_N"/>
    <property type="match status" value="1"/>
</dbReference>